<protein>
    <recommendedName>
        <fullName evidence="3">Proteasome assembly chaperone 3</fullName>
    </recommendedName>
</protein>
<dbReference type="InterPro" id="IPR032157">
    <property type="entry name" value="PAC4"/>
</dbReference>
<gene>
    <name evidence="1" type="ORF">PV09_08649</name>
</gene>
<dbReference type="OrthoDB" id="5407417at2759"/>
<dbReference type="Gene3D" id="3.30.230.100">
    <property type="match status" value="1"/>
</dbReference>
<sequence length="154" mass="16256">MAEDQSVGGSSELISAPTQLSLPLPYAPSIRIHLHLTVQRTNTVLFLTTSETDAAPTSCPLGSFVYAIPNRNPSSPPLTTPLYSQTRTLDLATRMASTIARKTGKPAYVGNSMSFAGAGRGGDADEEIAGFKRIVDVVMAEIEKSDAAKMVNGT</sequence>
<reference evidence="1 2" key="1">
    <citation type="submission" date="2015-01" db="EMBL/GenBank/DDBJ databases">
        <title>The Genome Sequence of Ochroconis gallopava CBS43764.</title>
        <authorList>
            <consortium name="The Broad Institute Genomics Platform"/>
            <person name="Cuomo C."/>
            <person name="de Hoog S."/>
            <person name="Gorbushina A."/>
            <person name="Stielow B."/>
            <person name="Teixiera M."/>
            <person name="Abouelleil A."/>
            <person name="Chapman S.B."/>
            <person name="Priest M."/>
            <person name="Young S.K."/>
            <person name="Wortman J."/>
            <person name="Nusbaum C."/>
            <person name="Birren B."/>
        </authorList>
    </citation>
    <scope>NUCLEOTIDE SEQUENCE [LARGE SCALE GENOMIC DNA]</scope>
    <source>
        <strain evidence="1 2">CBS 43764</strain>
    </source>
</reference>
<name>A0A0D2A075_9PEZI</name>
<dbReference type="GO" id="GO:0043248">
    <property type="term" value="P:proteasome assembly"/>
    <property type="evidence" value="ECO:0007669"/>
    <property type="project" value="InterPro"/>
</dbReference>
<dbReference type="HOGENOM" id="CLU_108992_0_0_1"/>
<dbReference type="RefSeq" id="XP_016209589.1">
    <property type="nucleotide sequence ID" value="XM_016362576.1"/>
</dbReference>
<evidence type="ECO:0000313" key="1">
    <source>
        <dbReference type="EMBL" id="KIV99719.1"/>
    </source>
</evidence>
<dbReference type="AlphaFoldDB" id="A0A0D2A075"/>
<accession>A0A0D2A075</accession>
<organism evidence="1 2">
    <name type="scientific">Verruconis gallopava</name>
    <dbReference type="NCBI Taxonomy" id="253628"/>
    <lineage>
        <taxon>Eukaryota</taxon>
        <taxon>Fungi</taxon>
        <taxon>Dikarya</taxon>
        <taxon>Ascomycota</taxon>
        <taxon>Pezizomycotina</taxon>
        <taxon>Dothideomycetes</taxon>
        <taxon>Pleosporomycetidae</taxon>
        <taxon>Venturiales</taxon>
        <taxon>Sympoventuriaceae</taxon>
        <taxon>Verruconis</taxon>
    </lineage>
</organism>
<proteinExistence type="predicted"/>
<evidence type="ECO:0000313" key="2">
    <source>
        <dbReference type="Proteomes" id="UP000053259"/>
    </source>
</evidence>
<keyword evidence="2" id="KW-1185">Reference proteome</keyword>
<dbReference type="VEuPathDB" id="FungiDB:PV09_08649"/>
<evidence type="ECO:0008006" key="3">
    <source>
        <dbReference type="Google" id="ProtNLM"/>
    </source>
</evidence>
<dbReference type="GeneID" id="27316622"/>
<dbReference type="InParanoid" id="A0A0D2A075"/>
<dbReference type="EMBL" id="KN847572">
    <property type="protein sequence ID" value="KIV99719.1"/>
    <property type="molecule type" value="Genomic_DNA"/>
</dbReference>
<dbReference type="Proteomes" id="UP000053259">
    <property type="component" value="Unassembled WGS sequence"/>
</dbReference>
<dbReference type="Pfam" id="PF16093">
    <property type="entry name" value="PAC4"/>
    <property type="match status" value="1"/>
</dbReference>